<keyword evidence="1" id="KW-1133">Transmembrane helix</keyword>
<reference evidence="2 3" key="1">
    <citation type="submission" date="2015-06" db="EMBL/GenBank/DDBJ databases">
        <title>Genome sequencing project of Bacillus galactosidilyticus PL133.</title>
        <authorList>
            <person name="Gaiero J."/>
            <person name="Nicol R."/>
            <person name="Habash M."/>
        </authorList>
    </citation>
    <scope>NUCLEOTIDE SEQUENCE [LARGE SCALE GENOMIC DNA]</scope>
    <source>
        <strain evidence="2 3">PL133</strain>
    </source>
</reference>
<evidence type="ECO:0000256" key="1">
    <source>
        <dbReference type="SAM" id="Phobius"/>
    </source>
</evidence>
<sequence length="87" mass="10223">MLGEMVKPEDWDKAIMIMFTIALSICLLIIYEVFSHLKKHHTWNHLYQNPIIIGLIFVIICYFLFSTIAIYYKSDTAPSSPSLIYFF</sequence>
<feature type="transmembrane region" description="Helical" evidence="1">
    <location>
        <begin position="14"/>
        <end position="34"/>
    </location>
</feature>
<evidence type="ECO:0000313" key="3">
    <source>
        <dbReference type="Proteomes" id="UP000053881"/>
    </source>
</evidence>
<keyword evidence="1" id="KW-0472">Membrane</keyword>
<keyword evidence="1" id="KW-0812">Transmembrane</keyword>
<comment type="caution">
    <text evidence="2">The sequence shown here is derived from an EMBL/GenBank/DDBJ whole genome shotgun (WGS) entry which is preliminary data.</text>
</comment>
<evidence type="ECO:0000313" key="2">
    <source>
        <dbReference type="EMBL" id="KRG13412.1"/>
    </source>
</evidence>
<dbReference type="Proteomes" id="UP000053881">
    <property type="component" value="Unassembled WGS sequence"/>
</dbReference>
<name>A0A0Q9Y8I9_9BACI</name>
<organism evidence="2 3">
    <name type="scientific">Lederbergia galactosidilytica</name>
    <dbReference type="NCBI Taxonomy" id="217031"/>
    <lineage>
        <taxon>Bacteria</taxon>
        <taxon>Bacillati</taxon>
        <taxon>Bacillota</taxon>
        <taxon>Bacilli</taxon>
        <taxon>Bacillales</taxon>
        <taxon>Bacillaceae</taxon>
        <taxon>Lederbergia</taxon>
    </lineage>
</organism>
<dbReference type="AlphaFoldDB" id="A0A0Q9Y8I9"/>
<proteinExistence type="predicted"/>
<protein>
    <submittedName>
        <fullName evidence="2">Uncharacterized protein</fullName>
    </submittedName>
</protein>
<gene>
    <name evidence="2" type="ORF">ACA29_08705</name>
</gene>
<accession>A0A0Q9Y8I9</accession>
<dbReference type="EMBL" id="LGPB01000077">
    <property type="protein sequence ID" value="KRG13412.1"/>
    <property type="molecule type" value="Genomic_DNA"/>
</dbReference>
<dbReference type="PATRIC" id="fig|217031.4.peg.2858"/>
<feature type="transmembrane region" description="Helical" evidence="1">
    <location>
        <begin position="46"/>
        <end position="72"/>
    </location>
</feature>